<dbReference type="EMBL" id="GL377305">
    <property type="protein sequence ID" value="EFI98296.1"/>
    <property type="molecule type" value="Genomic_DNA"/>
</dbReference>
<dbReference type="AlphaFoldDB" id="D8Q3E5"/>
<dbReference type="InParanoid" id="D8Q3E5"/>
<dbReference type="OrthoDB" id="2588098at2759"/>
<dbReference type="RefSeq" id="XP_003033199.1">
    <property type="nucleotide sequence ID" value="XM_003033153.1"/>
</dbReference>
<organism evidence="2">
    <name type="scientific">Schizophyllum commune (strain H4-8 / FGSC 9210)</name>
    <name type="common">Split gill fungus</name>
    <dbReference type="NCBI Taxonomy" id="578458"/>
    <lineage>
        <taxon>Eukaryota</taxon>
        <taxon>Fungi</taxon>
        <taxon>Dikarya</taxon>
        <taxon>Basidiomycota</taxon>
        <taxon>Agaricomycotina</taxon>
        <taxon>Agaricomycetes</taxon>
        <taxon>Agaricomycetidae</taxon>
        <taxon>Agaricales</taxon>
        <taxon>Schizophyllaceae</taxon>
        <taxon>Schizophyllum</taxon>
    </lineage>
</organism>
<reference evidence="1 2" key="1">
    <citation type="journal article" date="2010" name="Nat. Biotechnol.">
        <title>Genome sequence of the model mushroom Schizophyllum commune.</title>
        <authorList>
            <person name="Ohm R.A."/>
            <person name="de Jong J.F."/>
            <person name="Lugones L.G."/>
            <person name="Aerts A."/>
            <person name="Kothe E."/>
            <person name="Stajich J.E."/>
            <person name="de Vries R.P."/>
            <person name="Record E."/>
            <person name="Levasseur A."/>
            <person name="Baker S.E."/>
            <person name="Bartholomew K.A."/>
            <person name="Coutinho P.M."/>
            <person name="Erdmann S."/>
            <person name="Fowler T.J."/>
            <person name="Gathman A.C."/>
            <person name="Lombard V."/>
            <person name="Henrissat B."/>
            <person name="Knabe N."/>
            <person name="Kuees U."/>
            <person name="Lilly W.W."/>
            <person name="Lindquist E."/>
            <person name="Lucas S."/>
            <person name="Magnuson J.K."/>
            <person name="Piumi F."/>
            <person name="Raudaskoski M."/>
            <person name="Salamov A."/>
            <person name="Schmutz J."/>
            <person name="Schwarze F.W.M.R."/>
            <person name="vanKuyk P.A."/>
            <person name="Horton J.S."/>
            <person name="Grigoriev I.V."/>
            <person name="Woesten H.A.B."/>
        </authorList>
    </citation>
    <scope>NUCLEOTIDE SEQUENCE [LARGE SCALE GENOMIC DNA]</scope>
    <source>
        <strain evidence="2">H4-8 / FGSC 9210</strain>
    </source>
</reference>
<sequence length="550" mass="63931">MGRWYRLINLDAKVYLDVYDSMTWKHKWQYFLYAISYEAEPLWFKMPMLLRGAVESAKTTTITSLPLELVDMILDLLDDRLDIFCLAFTCRATWCAAERRIQRLIRTWAHGWSGHRIIYVNDEDDATRKDFPRDLELTSKDGKDFCTTCGVDEDNKGDKCPCARGVSCKNLRVCNFWDWAGRRFTEMSEKFPYDLAGSLVKDLGKRFGNSTAGDLAELATLKRLIRQLVPNAKLRRTNEENLVLCNTSRKLYVRGDAIVERNRRDCLRWNMATVVLRCTVWGARWGREDPDNRFLHGEHNGYWRAAWAGDRLELITVARMDKLLKEEDEDEEPKPWIDTTVAVLDNSWISHNTVLVEVYFLGDRPSYTKLYDTLLASPNLADTFTCPLGERMEKNDEPTDDSLDLLENVLFQPCPTGKTGYVLRNLSRKVFVRGDAIADFNRYYQSVLRKPACLADAAFARATWQPVWVRNPPGQHSGRDCWIPGWTPDGQRWRGVWAGNRFDIVPMAVFEREKAEAGEEWVDESSALVEEIYRIWVEEYQLKHSASRWY</sequence>
<evidence type="ECO:0008006" key="3">
    <source>
        <dbReference type="Google" id="ProtNLM"/>
    </source>
</evidence>
<dbReference type="Proteomes" id="UP000007431">
    <property type="component" value="Unassembled WGS sequence"/>
</dbReference>
<evidence type="ECO:0000313" key="1">
    <source>
        <dbReference type="EMBL" id="EFI98296.1"/>
    </source>
</evidence>
<keyword evidence="2" id="KW-1185">Reference proteome</keyword>
<gene>
    <name evidence="1" type="ORF">SCHCODRAFT_234027</name>
</gene>
<dbReference type="VEuPathDB" id="FungiDB:SCHCODRAFT_02686365"/>
<dbReference type="GeneID" id="9590521"/>
<dbReference type="HOGENOM" id="CLU_495362_0_0_1"/>
<evidence type="ECO:0000313" key="2">
    <source>
        <dbReference type="Proteomes" id="UP000007431"/>
    </source>
</evidence>
<proteinExistence type="predicted"/>
<protein>
    <recommendedName>
        <fullName evidence="3">F-box domain-containing protein</fullName>
    </recommendedName>
</protein>
<accession>D8Q3E5</accession>
<dbReference type="KEGG" id="scm:SCHCO_02686365"/>
<name>D8Q3E5_SCHCM</name>